<feature type="transmembrane region" description="Helical" evidence="6">
    <location>
        <begin position="52"/>
        <end position="79"/>
    </location>
</feature>
<dbReference type="EMBL" id="BTSY01000005">
    <property type="protein sequence ID" value="GMT29161.1"/>
    <property type="molecule type" value="Genomic_DNA"/>
</dbReference>
<evidence type="ECO:0000256" key="2">
    <source>
        <dbReference type="ARBA" id="ARBA00006325"/>
    </source>
</evidence>
<dbReference type="AlphaFoldDB" id="A0AAV5WA84"/>
<evidence type="ECO:0008006" key="9">
    <source>
        <dbReference type="Google" id="ProtNLM"/>
    </source>
</evidence>
<keyword evidence="8" id="KW-1185">Reference proteome</keyword>
<comment type="caution">
    <text evidence="7">The sequence shown here is derived from an EMBL/GenBank/DDBJ whole genome shotgun (WGS) entry which is preliminary data.</text>
</comment>
<evidence type="ECO:0000313" key="7">
    <source>
        <dbReference type="EMBL" id="GMT29161.1"/>
    </source>
</evidence>
<evidence type="ECO:0000313" key="8">
    <source>
        <dbReference type="Proteomes" id="UP001432322"/>
    </source>
</evidence>
<keyword evidence="4 6" id="KW-1133">Transmembrane helix</keyword>
<evidence type="ECO:0000256" key="1">
    <source>
        <dbReference type="ARBA" id="ARBA00004141"/>
    </source>
</evidence>
<sequence length="179" mass="19692">AKMVNDTGTIKEEYSLFPKQDTSSGSEGGNATATEFTLQGVFLMNGKYMSSFWELFLAILAWMAVTYITVHIIAATVALVKLRNHPYGIFVAIPLLCRLRLRYSKNLCYSNVRGGTCYCGSRDVSCSRLVTSSRKQGGFTVALYGTGSSPDCTHSIRLILKSISDALVMTTIIIKQTDY</sequence>
<evidence type="ECO:0000256" key="6">
    <source>
        <dbReference type="SAM" id="Phobius"/>
    </source>
</evidence>
<protein>
    <recommendedName>
        <fullName evidence="9">G protein-coupled receptor</fullName>
    </recommendedName>
</protein>
<keyword evidence="3 6" id="KW-0812">Transmembrane</keyword>
<evidence type="ECO:0000256" key="4">
    <source>
        <dbReference type="ARBA" id="ARBA00022989"/>
    </source>
</evidence>
<comment type="similarity">
    <text evidence="2">Belongs to the TMEM170 family.</text>
</comment>
<dbReference type="InterPro" id="IPR019334">
    <property type="entry name" value="TMEM170A/B/YPR153W-like"/>
</dbReference>
<keyword evidence="5 6" id="KW-0472">Membrane</keyword>
<proteinExistence type="inferred from homology"/>
<dbReference type="Proteomes" id="UP001432322">
    <property type="component" value="Unassembled WGS sequence"/>
</dbReference>
<dbReference type="Pfam" id="PF10190">
    <property type="entry name" value="Tmemb_170"/>
    <property type="match status" value="1"/>
</dbReference>
<dbReference type="GO" id="GO:0016020">
    <property type="term" value="C:membrane"/>
    <property type="evidence" value="ECO:0007669"/>
    <property type="project" value="UniProtKB-SubCell"/>
</dbReference>
<evidence type="ECO:0000256" key="3">
    <source>
        <dbReference type="ARBA" id="ARBA00022692"/>
    </source>
</evidence>
<organism evidence="7 8">
    <name type="scientific">Pristionchus fissidentatus</name>
    <dbReference type="NCBI Taxonomy" id="1538716"/>
    <lineage>
        <taxon>Eukaryota</taxon>
        <taxon>Metazoa</taxon>
        <taxon>Ecdysozoa</taxon>
        <taxon>Nematoda</taxon>
        <taxon>Chromadorea</taxon>
        <taxon>Rhabditida</taxon>
        <taxon>Rhabditina</taxon>
        <taxon>Diplogasteromorpha</taxon>
        <taxon>Diplogasteroidea</taxon>
        <taxon>Neodiplogasteridae</taxon>
        <taxon>Pristionchus</taxon>
    </lineage>
</organism>
<feature type="non-terminal residue" evidence="7">
    <location>
        <position position="1"/>
    </location>
</feature>
<evidence type="ECO:0000256" key="5">
    <source>
        <dbReference type="ARBA" id="ARBA00023136"/>
    </source>
</evidence>
<name>A0AAV5WA84_9BILA</name>
<reference evidence="7" key="1">
    <citation type="submission" date="2023-10" db="EMBL/GenBank/DDBJ databases">
        <title>Genome assembly of Pristionchus species.</title>
        <authorList>
            <person name="Yoshida K."/>
            <person name="Sommer R.J."/>
        </authorList>
    </citation>
    <scope>NUCLEOTIDE SEQUENCE</scope>
    <source>
        <strain evidence="7">RS5133</strain>
    </source>
</reference>
<comment type="subcellular location">
    <subcellularLocation>
        <location evidence="1">Membrane</location>
        <topology evidence="1">Multi-pass membrane protein</topology>
    </subcellularLocation>
</comment>
<accession>A0AAV5WA84</accession>
<gene>
    <name evidence="7" type="ORF">PFISCL1PPCAC_20458</name>
</gene>